<dbReference type="PANTHER" id="PTHR44591">
    <property type="entry name" value="STRESS RESPONSE REGULATOR PROTEIN 1"/>
    <property type="match status" value="1"/>
</dbReference>
<dbReference type="Proteomes" id="UP000182350">
    <property type="component" value="Unassembled WGS sequence"/>
</dbReference>
<accession>A0A1K1U484</accession>
<dbReference type="Gene3D" id="3.40.50.2300">
    <property type="match status" value="1"/>
</dbReference>
<dbReference type="InterPro" id="IPR011006">
    <property type="entry name" value="CheY-like_superfamily"/>
</dbReference>
<dbReference type="STRING" id="1122209.SAMN02745752_00445"/>
<dbReference type="InterPro" id="IPR050595">
    <property type="entry name" value="Bact_response_regulator"/>
</dbReference>
<evidence type="ECO:0000313" key="5">
    <source>
        <dbReference type="EMBL" id="SFX07703.1"/>
    </source>
</evidence>
<dbReference type="CDD" id="cd17546">
    <property type="entry name" value="REC_hyHK_CKI1_RcsC-like"/>
    <property type="match status" value="1"/>
</dbReference>
<keyword evidence="1 3" id="KW-0597">Phosphoprotein</keyword>
<dbReference type="RefSeq" id="WP_072324668.1">
    <property type="nucleotide sequence ID" value="NZ_FPJW01000001.1"/>
</dbReference>
<dbReference type="SUPFAM" id="SSF52172">
    <property type="entry name" value="CheY-like"/>
    <property type="match status" value="1"/>
</dbReference>
<dbReference type="OrthoDB" id="7569831at2"/>
<evidence type="ECO:0000256" key="1">
    <source>
        <dbReference type="ARBA" id="ARBA00022553"/>
    </source>
</evidence>
<organism evidence="5 6">
    <name type="scientific">Marinospirillum alkaliphilum DSM 21637</name>
    <dbReference type="NCBI Taxonomy" id="1122209"/>
    <lineage>
        <taxon>Bacteria</taxon>
        <taxon>Pseudomonadati</taxon>
        <taxon>Pseudomonadota</taxon>
        <taxon>Gammaproteobacteria</taxon>
        <taxon>Oceanospirillales</taxon>
        <taxon>Oceanospirillaceae</taxon>
        <taxon>Marinospirillum</taxon>
    </lineage>
</organism>
<reference evidence="5 6" key="1">
    <citation type="submission" date="2016-11" db="EMBL/GenBank/DDBJ databases">
        <authorList>
            <person name="Jaros S."/>
            <person name="Januszkiewicz K."/>
            <person name="Wedrychowicz H."/>
        </authorList>
    </citation>
    <scope>NUCLEOTIDE SEQUENCE [LARGE SCALE GENOMIC DNA]</scope>
    <source>
        <strain evidence="5 6">DSM 21637</strain>
    </source>
</reference>
<dbReference type="GO" id="GO:0000160">
    <property type="term" value="P:phosphorelay signal transduction system"/>
    <property type="evidence" value="ECO:0007669"/>
    <property type="project" value="UniProtKB-KW"/>
</dbReference>
<dbReference type="AlphaFoldDB" id="A0A1K1U484"/>
<dbReference type="InterPro" id="IPR001789">
    <property type="entry name" value="Sig_transdc_resp-reg_receiver"/>
</dbReference>
<dbReference type="EMBL" id="FPJW01000001">
    <property type="protein sequence ID" value="SFX07703.1"/>
    <property type="molecule type" value="Genomic_DNA"/>
</dbReference>
<keyword evidence="2" id="KW-0902">Two-component regulatory system</keyword>
<feature type="domain" description="Response regulatory" evidence="4">
    <location>
        <begin position="10"/>
        <end position="123"/>
    </location>
</feature>
<proteinExistence type="predicted"/>
<gene>
    <name evidence="5" type="ORF">SAMN02745752_00445</name>
</gene>
<evidence type="ECO:0000313" key="6">
    <source>
        <dbReference type="Proteomes" id="UP000182350"/>
    </source>
</evidence>
<evidence type="ECO:0000259" key="4">
    <source>
        <dbReference type="PROSITE" id="PS50110"/>
    </source>
</evidence>
<feature type="modified residue" description="4-aspartylphosphate" evidence="3">
    <location>
        <position position="61"/>
    </location>
</feature>
<keyword evidence="6" id="KW-1185">Reference proteome</keyword>
<evidence type="ECO:0000256" key="2">
    <source>
        <dbReference type="ARBA" id="ARBA00023012"/>
    </source>
</evidence>
<name>A0A1K1U484_9GAMM</name>
<dbReference type="Pfam" id="PF00072">
    <property type="entry name" value="Response_reg"/>
    <property type="match status" value="1"/>
</dbReference>
<dbReference type="SMART" id="SM00448">
    <property type="entry name" value="REC"/>
    <property type="match status" value="1"/>
</dbReference>
<dbReference type="PROSITE" id="PS50110">
    <property type="entry name" value="RESPONSE_REGULATORY"/>
    <property type="match status" value="1"/>
</dbReference>
<sequence>MTDANPTPLRILLVDDSRVARLTLQHLLKSTGFEISVAEAANGDEALAAFTPGQFDLALIDFNMPGMDGIELAGELRKQDPLLRMALVTANIQDSIVERARSMDMAFLGKPVTPEQLSNLIRG</sequence>
<protein>
    <submittedName>
        <fullName evidence="5">Response regulator receiver domain-containing protein</fullName>
    </submittedName>
</protein>
<evidence type="ECO:0000256" key="3">
    <source>
        <dbReference type="PROSITE-ProRule" id="PRU00169"/>
    </source>
</evidence>
<dbReference type="PANTHER" id="PTHR44591:SF14">
    <property type="entry name" value="PROTEIN PILG"/>
    <property type="match status" value="1"/>
</dbReference>